<keyword evidence="6 7" id="KW-0472">Membrane</keyword>
<keyword evidence="5 7" id="KW-1133">Transmembrane helix</keyword>
<reference evidence="8" key="2">
    <citation type="submission" date="2020-09" db="EMBL/GenBank/DDBJ databases">
        <authorList>
            <person name="Sun Q."/>
            <person name="Kim S."/>
        </authorList>
    </citation>
    <scope>NUCLEOTIDE SEQUENCE</scope>
    <source>
        <strain evidence="8">KCTC 23077</strain>
    </source>
</reference>
<evidence type="ECO:0000256" key="3">
    <source>
        <dbReference type="ARBA" id="ARBA00022475"/>
    </source>
</evidence>
<dbReference type="Pfam" id="PF03994">
    <property type="entry name" value="DUF350"/>
    <property type="match status" value="1"/>
</dbReference>
<feature type="transmembrane region" description="Helical" evidence="7">
    <location>
        <begin position="80"/>
        <end position="101"/>
    </location>
</feature>
<sequence>MDAAPMTATSFLSFLAYLGTGVGVLVVAAMLVSLITPHKEFALIRAGNASAATAYAGTLIGLALPLHAAISHSVNLLDALLWGAAACAVQVIAYLLARAALPRISHEITDNVIAGGIFAAGVSISVGLINAAAMTP</sequence>
<dbReference type="Proteomes" id="UP000646426">
    <property type="component" value="Unassembled WGS sequence"/>
</dbReference>
<evidence type="ECO:0000256" key="6">
    <source>
        <dbReference type="ARBA" id="ARBA00023136"/>
    </source>
</evidence>
<comment type="similarity">
    <text evidence="2">Belongs to the UPF0719 family.</text>
</comment>
<gene>
    <name evidence="8" type="ORF">GCM10007067_27140</name>
</gene>
<name>A0A918W8X4_9GAMM</name>
<evidence type="ECO:0000256" key="1">
    <source>
        <dbReference type="ARBA" id="ARBA00004651"/>
    </source>
</evidence>
<organism evidence="8 9">
    <name type="scientific">Cognatilysobacter bugurensis</name>
    <dbReference type="NCBI Taxonomy" id="543356"/>
    <lineage>
        <taxon>Bacteria</taxon>
        <taxon>Pseudomonadati</taxon>
        <taxon>Pseudomonadota</taxon>
        <taxon>Gammaproteobacteria</taxon>
        <taxon>Lysobacterales</taxon>
        <taxon>Lysobacteraceae</taxon>
        <taxon>Cognatilysobacter</taxon>
    </lineage>
</organism>
<evidence type="ECO:0000256" key="2">
    <source>
        <dbReference type="ARBA" id="ARBA00005779"/>
    </source>
</evidence>
<comment type="caution">
    <text evidence="8">The sequence shown here is derived from an EMBL/GenBank/DDBJ whole genome shotgun (WGS) entry which is preliminary data.</text>
</comment>
<feature type="transmembrane region" description="Helical" evidence="7">
    <location>
        <begin position="47"/>
        <end position="68"/>
    </location>
</feature>
<keyword evidence="4 7" id="KW-0812">Transmembrane</keyword>
<reference evidence="8" key="1">
    <citation type="journal article" date="2014" name="Int. J. Syst. Evol. Microbiol.">
        <title>Complete genome sequence of Corynebacterium casei LMG S-19264T (=DSM 44701T), isolated from a smear-ripened cheese.</title>
        <authorList>
            <consortium name="US DOE Joint Genome Institute (JGI-PGF)"/>
            <person name="Walter F."/>
            <person name="Albersmeier A."/>
            <person name="Kalinowski J."/>
            <person name="Ruckert C."/>
        </authorList>
    </citation>
    <scope>NUCLEOTIDE SEQUENCE</scope>
    <source>
        <strain evidence="8">KCTC 23077</strain>
    </source>
</reference>
<dbReference type="RefSeq" id="WP_229792532.1">
    <property type="nucleotide sequence ID" value="NZ_BMYD01000005.1"/>
</dbReference>
<dbReference type="PANTHER" id="PTHR40043:SF1">
    <property type="entry name" value="UPF0719 INNER MEMBRANE PROTEIN YJFL"/>
    <property type="match status" value="1"/>
</dbReference>
<comment type="subcellular location">
    <subcellularLocation>
        <location evidence="1">Cell membrane</location>
        <topology evidence="1">Multi-pass membrane protein</topology>
    </subcellularLocation>
</comment>
<dbReference type="AlphaFoldDB" id="A0A918W8X4"/>
<evidence type="ECO:0000313" key="8">
    <source>
        <dbReference type="EMBL" id="GHA87692.1"/>
    </source>
</evidence>
<keyword evidence="3" id="KW-1003">Cell membrane</keyword>
<evidence type="ECO:0000256" key="5">
    <source>
        <dbReference type="ARBA" id="ARBA00022989"/>
    </source>
</evidence>
<dbReference type="EMBL" id="BMYD01000005">
    <property type="protein sequence ID" value="GHA87692.1"/>
    <property type="molecule type" value="Genomic_DNA"/>
</dbReference>
<feature type="transmembrane region" description="Helical" evidence="7">
    <location>
        <begin position="14"/>
        <end position="35"/>
    </location>
</feature>
<dbReference type="InterPro" id="IPR007140">
    <property type="entry name" value="DUF350"/>
</dbReference>
<keyword evidence="9" id="KW-1185">Reference proteome</keyword>
<evidence type="ECO:0000313" key="9">
    <source>
        <dbReference type="Proteomes" id="UP000646426"/>
    </source>
</evidence>
<accession>A0A918W8X4</accession>
<feature type="transmembrane region" description="Helical" evidence="7">
    <location>
        <begin position="113"/>
        <end position="133"/>
    </location>
</feature>
<protein>
    <submittedName>
        <fullName evidence="8">DUF350 domain-containing protein</fullName>
    </submittedName>
</protein>
<proteinExistence type="inferred from homology"/>
<dbReference type="GO" id="GO:0005886">
    <property type="term" value="C:plasma membrane"/>
    <property type="evidence" value="ECO:0007669"/>
    <property type="project" value="UniProtKB-SubCell"/>
</dbReference>
<evidence type="ECO:0000256" key="7">
    <source>
        <dbReference type="SAM" id="Phobius"/>
    </source>
</evidence>
<dbReference type="PANTHER" id="PTHR40043">
    <property type="entry name" value="UPF0719 INNER MEMBRANE PROTEIN YJFL"/>
    <property type="match status" value="1"/>
</dbReference>
<evidence type="ECO:0000256" key="4">
    <source>
        <dbReference type="ARBA" id="ARBA00022692"/>
    </source>
</evidence>